<evidence type="ECO:0000313" key="1">
    <source>
        <dbReference type="EMBL" id="CAD2222959.1"/>
    </source>
</evidence>
<accession>A0A7G2CUI4</accession>
<keyword evidence="2" id="KW-1185">Reference proteome</keyword>
<organism evidence="1 2">
    <name type="scientific">Angomonas deanei</name>
    <dbReference type="NCBI Taxonomy" id="59799"/>
    <lineage>
        <taxon>Eukaryota</taxon>
        <taxon>Discoba</taxon>
        <taxon>Euglenozoa</taxon>
        <taxon>Kinetoplastea</taxon>
        <taxon>Metakinetoplastina</taxon>
        <taxon>Trypanosomatida</taxon>
        <taxon>Trypanosomatidae</taxon>
        <taxon>Strigomonadinae</taxon>
        <taxon>Angomonas</taxon>
    </lineage>
</organism>
<dbReference type="VEuPathDB" id="TriTrypDB:ADEAN_001051800"/>
<sequence length="191" mass="22073">MLFSLLENLEKEESEKMERLNTAQLNYFHNHNKNEKDALLLEYTIPLSITDVHEFCITKVQKRNINIKNENNNNIPLHLSHSPNPLLPSEFNILENYIFNLLQPHIPFLLNVNYYGVVSSPSFLSTAVFSIYARGRVKKVTFFLETLKINALYHFCGLTDVLLHQTFPNYNVVLPSLAFGLAIFTKFVELA</sequence>
<protein>
    <submittedName>
        <fullName evidence="1">Uncharacterized protein</fullName>
    </submittedName>
</protein>
<name>A0A7G2CUI4_9TRYP</name>
<evidence type="ECO:0000313" key="2">
    <source>
        <dbReference type="Proteomes" id="UP000515908"/>
    </source>
</evidence>
<dbReference type="Proteomes" id="UP000515908">
    <property type="component" value="Chromosome 29"/>
</dbReference>
<dbReference type="OrthoDB" id="273239at2759"/>
<gene>
    <name evidence="1" type="ORF">ADEAN_001051800</name>
</gene>
<dbReference type="EMBL" id="LR877173">
    <property type="protein sequence ID" value="CAD2222959.1"/>
    <property type="molecule type" value="Genomic_DNA"/>
</dbReference>
<reference evidence="1 2" key="1">
    <citation type="submission" date="2020-08" db="EMBL/GenBank/DDBJ databases">
        <authorList>
            <person name="Newling K."/>
            <person name="Davey J."/>
            <person name="Forrester S."/>
        </authorList>
    </citation>
    <scope>NUCLEOTIDE SEQUENCE [LARGE SCALE GENOMIC DNA]</scope>
    <source>
        <strain evidence="2">Crithidia deanei Carvalho (ATCC PRA-265)</strain>
    </source>
</reference>
<proteinExistence type="predicted"/>
<dbReference type="AlphaFoldDB" id="A0A7G2CUI4"/>